<dbReference type="SUPFAM" id="SSF47781">
    <property type="entry name" value="RuvA domain 2-like"/>
    <property type="match status" value="1"/>
</dbReference>
<dbReference type="InterPro" id="IPR036876">
    <property type="entry name" value="UVR_dom_sf"/>
</dbReference>
<dbReference type="InterPro" id="IPR038476">
    <property type="entry name" value="UvrC_RNase_H_dom_sf"/>
</dbReference>
<accession>A0A510JAT6</accession>
<dbReference type="STRING" id="714315.GCA_000516535_01376"/>
<protein>
    <recommendedName>
        <fullName evidence="6">UvrABC system protein C</fullName>
        <shortName evidence="6">Protein UvrC</shortName>
    </recommendedName>
    <alternativeName>
        <fullName evidence="6">Excinuclease ABC subunit C</fullName>
    </alternativeName>
</protein>
<evidence type="ECO:0000256" key="3">
    <source>
        <dbReference type="ARBA" id="ARBA00022769"/>
    </source>
</evidence>
<feature type="domain" description="GIY-YIG" evidence="8">
    <location>
        <begin position="15"/>
        <end position="94"/>
    </location>
</feature>
<dbReference type="Pfam" id="PF22920">
    <property type="entry name" value="UvrC_RNaseH"/>
    <property type="match status" value="1"/>
</dbReference>
<dbReference type="InterPro" id="IPR004791">
    <property type="entry name" value="UvrC"/>
</dbReference>
<dbReference type="GO" id="GO:0009432">
    <property type="term" value="P:SOS response"/>
    <property type="evidence" value="ECO:0007669"/>
    <property type="project" value="UniProtKB-UniRule"/>
</dbReference>
<dbReference type="KEGG" id="lgo:JCM16774_1371"/>
<dbReference type="GO" id="GO:0003677">
    <property type="term" value="F:DNA binding"/>
    <property type="evidence" value="ECO:0007669"/>
    <property type="project" value="UniProtKB-UniRule"/>
</dbReference>
<evidence type="ECO:0000259" key="8">
    <source>
        <dbReference type="PROSITE" id="PS50164"/>
    </source>
</evidence>
<dbReference type="RefSeq" id="WP_026737739.1">
    <property type="nucleotide sequence ID" value="NZ_AP019822.1"/>
</dbReference>
<dbReference type="PANTHER" id="PTHR30562">
    <property type="entry name" value="UVRC/OXIDOREDUCTASE"/>
    <property type="match status" value="1"/>
</dbReference>
<proteinExistence type="inferred from homology"/>
<gene>
    <name evidence="6" type="primary">uvrC</name>
    <name evidence="10" type="ORF">JCM16774_1371</name>
</gene>
<evidence type="ECO:0000256" key="5">
    <source>
        <dbReference type="ARBA" id="ARBA00023204"/>
    </source>
</evidence>
<evidence type="ECO:0000259" key="7">
    <source>
        <dbReference type="PROSITE" id="PS50151"/>
    </source>
</evidence>
<dbReference type="SUPFAM" id="SSF46600">
    <property type="entry name" value="C-terminal UvrC-binding domain of UvrB"/>
    <property type="match status" value="1"/>
</dbReference>
<dbReference type="InterPro" id="IPR000305">
    <property type="entry name" value="GIY-YIG_endonuc"/>
</dbReference>
<keyword evidence="3 6" id="KW-0228">DNA excision</keyword>
<dbReference type="OrthoDB" id="9804933at2"/>
<feature type="domain" description="UVR" evidence="7">
    <location>
        <begin position="202"/>
        <end position="237"/>
    </location>
</feature>
<dbReference type="Pfam" id="PF01541">
    <property type="entry name" value="GIY-YIG"/>
    <property type="match status" value="1"/>
</dbReference>
<dbReference type="GO" id="GO:0005737">
    <property type="term" value="C:cytoplasm"/>
    <property type="evidence" value="ECO:0007669"/>
    <property type="project" value="UniProtKB-SubCell"/>
</dbReference>
<dbReference type="NCBIfam" id="TIGR00194">
    <property type="entry name" value="uvrC"/>
    <property type="match status" value="1"/>
</dbReference>
<dbReference type="Gene3D" id="3.40.1440.10">
    <property type="entry name" value="GIY-YIG endonuclease"/>
    <property type="match status" value="1"/>
</dbReference>
<dbReference type="SUPFAM" id="SSF82771">
    <property type="entry name" value="GIY-YIG endonuclease"/>
    <property type="match status" value="1"/>
</dbReference>
<dbReference type="GO" id="GO:0006289">
    <property type="term" value="P:nucleotide-excision repair"/>
    <property type="evidence" value="ECO:0007669"/>
    <property type="project" value="UniProtKB-UniRule"/>
</dbReference>
<dbReference type="SMART" id="SM00465">
    <property type="entry name" value="GIYc"/>
    <property type="match status" value="1"/>
</dbReference>
<dbReference type="GO" id="GO:0009380">
    <property type="term" value="C:excinuclease repair complex"/>
    <property type="evidence" value="ECO:0007669"/>
    <property type="project" value="InterPro"/>
</dbReference>
<feature type="domain" description="UvrC family homology region profile" evidence="9">
    <location>
        <begin position="267"/>
        <end position="475"/>
    </location>
</feature>
<dbReference type="EMBL" id="AP019822">
    <property type="protein sequence ID" value="BBM36439.1"/>
    <property type="molecule type" value="Genomic_DNA"/>
</dbReference>
<dbReference type="Proteomes" id="UP000321606">
    <property type="component" value="Chromosome"/>
</dbReference>
<reference evidence="10 11" key="1">
    <citation type="submission" date="2019-07" db="EMBL/GenBank/DDBJ databases">
        <title>Complete Genome Sequence of Leptotrichia goodfellowii Strain JCM 16774.</title>
        <authorList>
            <person name="Watanabe S."/>
            <person name="Cui L."/>
        </authorList>
    </citation>
    <scope>NUCLEOTIDE SEQUENCE [LARGE SCALE GENOMIC DNA]</scope>
    <source>
        <strain evidence="10 11">JCM16774</strain>
    </source>
</reference>
<dbReference type="InterPro" id="IPR035901">
    <property type="entry name" value="GIY-YIG_endonuc_sf"/>
</dbReference>
<dbReference type="HAMAP" id="MF_00203">
    <property type="entry name" value="UvrC"/>
    <property type="match status" value="1"/>
</dbReference>
<dbReference type="InterPro" id="IPR001162">
    <property type="entry name" value="UvrC_RNase_H_dom"/>
</dbReference>
<keyword evidence="4 6" id="KW-0267">Excision nuclease</keyword>
<organism evidence="10 11">
    <name type="scientific">Pseudoleptotrichia goodfellowii</name>
    <dbReference type="NCBI Taxonomy" id="157692"/>
    <lineage>
        <taxon>Bacteria</taxon>
        <taxon>Fusobacteriati</taxon>
        <taxon>Fusobacteriota</taxon>
        <taxon>Fusobacteriia</taxon>
        <taxon>Fusobacteriales</taxon>
        <taxon>Leptotrichiaceae</taxon>
        <taxon>Pseudoleptotrichia</taxon>
    </lineage>
</organism>
<keyword evidence="2 6" id="KW-0227">DNA damage</keyword>
<dbReference type="AlphaFoldDB" id="A0A510JAT6"/>
<comment type="subunit">
    <text evidence="6">Interacts with UvrB in an incision complex.</text>
</comment>
<dbReference type="Gene3D" id="4.10.860.10">
    <property type="entry name" value="UVR domain"/>
    <property type="match status" value="1"/>
</dbReference>
<dbReference type="CDD" id="cd10434">
    <property type="entry name" value="GIY-YIG_UvrC_Cho"/>
    <property type="match status" value="1"/>
</dbReference>
<comment type="function">
    <text evidence="6">The UvrABC repair system catalyzes the recognition and processing of DNA lesions. UvrC both incises the 5' and 3' sides of the lesion. The N-terminal half is responsible for the 3' incision and the C-terminal half is responsible for the 5' incision.</text>
</comment>
<dbReference type="InterPro" id="IPR001943">
    <property type="entry name" value="UVR_dom"/>
</dbReference>
<dbReference type="GO" id="GO:0009381">
    <property type="term" value="F:excinuclease ABC activity"/>
    <property type="evidence" value="ECO:0007669"/>
    <property type="project" value="UniProtKB-UniRule"/>
</dbReference>
<evidence type="ECO:0000313" key="10">
    <source>
        <dbReference type="EMBL" id="BBM36439.1"/>
    </source>
</evidence>
<name>A0A510JAT6_9FUSO</name>
<evidence type="ECO:0000313" key="11">
    <source>
        <dbReference type="Proteomes" id="UP000321606"/>
    </source>
</evidence>
<dbReference type="Gene3D" id="1.10.150.20">
    <property type="entry name" value="5' to 3' exonuclease, C-terminal subdomain"/>
    <property type="match status" value="1"/>
</dbReference>
<keyword evidence="1 6" id="KW-0963">Cytoplasm</keyword>
<dbReference type="PROSITE" id="PS50164">
    <property type="entry name" value="GIY_YIG"/>
    <property type="match status" value="1"/>
</dbReference>
<dbReference type="InterPro" id="IPR047296">
    <property type="entry name" value="GIY-YIG_UvrC_Cho"/>
</dbReference>
<keyword evidence="5 6" id="KW-0234">DNA repair</keyword>
<dbReference type="Pfam" id="PF08459">
    <property type="entry name" value="UvrC_RNaseH_dom"/>
    <property type="match status" value="1"/>
</dbReference>
<comment type="subcellular location">
    <subcellularLocation>
        <location evidence="6">Cytoplasm</location>
    </subcellularLocation>
</comment>
<dbReference type="InterPro" id="IPR010994">
    <property type="entry name" value="RuvA_2-like"/>
</dbReference>
<evidence type="ECO:0000256" key="2">
    <source>
        <dbReference type="ARBA" id="ARBA00022763"/>
    </source>
</evidence>
<evidence type="ECO:0000259" key="9">
    <source>
        <dbReference type="PROSITE" id="PS50165"/>
    </source>
</evidence>
<evidence type="ECO:0000256" key="4">
    <source>
        <dbReference type="ARBA" id="ARBA00022881"/>
    </source>
</evidence>
<evidence type="ECO:0000256" key="1">
    <source>
        <dbReference type="ARBA" id="ARBA00022490"/>
    </source>
</evidence>
<keyword evidence="6" id="KW-0742">SOS response</keyword>
<dbReference type="Pfam" id="PF14520">
    <property type="entry name" value="HHH_5"/>
    <property type="match status" value="1"/>
</dbReference>
<dbReference type="FunFam" id="3.40.1440.10:FF:000001">
    <property type="entry name" value="UvrABC system protein C"/>
    <property type="match status" value="1"/>
</dbReference>
<evidence type="ECO:0000256" key="6">
    <source>
        <dbReference type="HAMAP-Rule" id="MF_00203"/>
    </source>
</evidence>
<dbReference type="PANTHER" id="PTHR30562:SF1">
    <property type="entry name" value="UVRABC SYSTEM PROTEIN C"/>
    <property type="match status" value="1"/>
</dbReference>
<comment type="similarity">
    <text evidence="6">Belongs to the UvrC family.</text>
</comment>
<dbReference type="PROSITE" id="PS50151">
    <property type="entry name" value="UVR"/>
    <property type="match status" value="1"/>
</dbReference>
<sequence length="593" mass="69820">MGKIKPPVEYKNMPNSPGVYLMKNINGKIIYVGKAKNLKNRVSSYFKNINSHNVKTLELVKNIDDIEFFICKTEVEALILENNLIKKYRPKYNILLKDEKTYPYIKFTREKFPKIEIVRSTKKLNEKADYFGPYPSGIFFAVKTLLRIFPVRDCKRSMEKVTIPCLKYFMNTCTAPCKYKDIEEEYNENVDNFKNFLKGQRTEIFDVLEKRMKKFSDNMEFERALAERNKIEALKKLLQTQIIEYSKEIDEDVFVFEETSEMVFLCVLNIREGKVINKNHIKISLERGHEDNLFERLVTSYYEKRNIPKNIISDVKYNENEELIKEWAKIEKEKDIKLHFPKINSRRQQLLEMGYLNLKEEVGKHFRQKKIVQEGLQKLKIELQLKEQPQRIECFDISNIQGKDAVAAMTVAINGEVEPREYRHFKITVKDTPDDFLMMREALTRRYSKLSEEEFPNLILIDGGKGQLGIAVDVLEKLGKIEFTDIISIAKREEEIFKSYESEPYIFEKTDETLKILQRLRDEAHRFGITHHRKLRSKRNIKSALDDIEGIGPKRKKELINKFGTIGTIRNATIEELTEIVPEKVAISIKEML</sequence>
<dbReference type="Gene3D" id="3.30.420.340">
    <property type="entry name" value="UvrC, RNAse H endonuclease domain"/>
    <property type="match status" value="1"/>
</dbReference>
<dbReference type="PROSITE" id="PS50165">
    <property type="entry name" value="UVRC"/>
    <property type="match status" value="1"/>
</dbReference>
<dbReference type="InterPro" id="IPR050066">
    <property type="entry name" value="UvrABC_protein_C"/>
</dbReference>